<dbReference type="Gene3D" id="1.10.287.1490">
    <property type="match status" value="1"/>
</dbReference>
<dbReference type="SUPFAM" id="SSF58100">
    <property type="entry name" value="Bacterial hemolysins"/>
    <property type="match status" value="1"/>
</dbReference>
<dbReference type="RefSeq" id="WP_188596712.1">
    <property type="nucleotide sequence ID" value="NZ_BMNL01000003.1"/>
</dbReference>
<sequence length="164" mass="18598">MSNEIDIESIEGQLRQVQRSVASLSNELASVNKLLEETKESIKSLENTIQAGSKVSVTDLLRELAYLETGLLAYRDQISRASNQLSELVAQLSTTANEFNEIKVMMFSSLDEMRNGIAAYEKTIKDTLMLVQETQLELLSRIRKVEDGLELLKSYIMEHQKQQK</sequence>
<dbReference type="EMBL" id="BMNL01000003">
    <property type="protein sequence ID" value="GGP21620.1"/>
    <property type="molecule type" value="Genomic_DNA"/>
</dbReference>
<accession>A0A830GXD6</accession>
<name>A0A830GXD6_9CREN</name>
<dbReference type="Proteomes" id="UP000610960">
    <property type="component" value="Unassembled WGS sequence"/>
</dbReference>
<organism evidence="2 3">
    <name type="scientific">Thermocladium modestius</name>
    <dbReference type="NCBI Taxonomy" id="62609"/>
    <lineage>
        <taxon>Archaea</taxon>
        <taxon>Thermoproteota</taxon>
        <taxon>Thermoprotei</taxon>
        <taxon>Thermoproteales</taxon>
        <taxon>Thermoproteaceae</taxon>
        <taxon>Thermocladium</taxon>
    </lineage>
</organism>
<gene>
    <name evidence="2" type="ORF">GCM10007981_14170</name>
</gene>
<proteinExistence type="predicted"/>
<reference evidence="2" key="2">
    <citation type="submission" date="2020-09" db="EMBL/GenBank/DDBJ databases">
        <authorList>
            <person name="Sun Q."/>
            <person name="Ohkuma M."/>
        </authorList>
    </citation>
    <scope>NUCLEOTIDE SEQUENCE</scope>
    <source>
        <strain evidence="2">JCM 10088</strain>
    </source>
</reference>
<protein>
    <submittedName>
        <fullName evidence="2">Uncharacterized protein</fullName>
    </submittedName>
</protein>
<evidence type="ECO:0000256" key="1">
    <source>
        <dbReference type="SAM" id="Coils"/>
    </source>
</evidence>
<feature type="coiled-coil region" evidence="1">
    <location>
        <begin position="7"/>
        <end position="98"/>
    </location>
</feature>
<dbReference type="AlphaFoldDB" id="A0A830GXD6"/>
<comment type="caution">
    <text evidence="2">The sequence shown here is derived from an EMBL/GenBank/DDBJ whole genome shotgun (WGS) entry which is preliminary data.</text>
</comment>
<evidence type="ECO:0000313" key="2">
    <source>
        <dbReference type="EMBL" id="GGP21620.1"/>
    </source>
</evidence>
<keyword evidence="1" id="KW-0175">Coiled coil</keyword>
<reference evidence="2" key="1">
    <citation type="journal article" date="2014" name="Int. J. Syst. Evol. Microbiol.">
        <title>Complete genome sequence of Corynebacterium casei LMG S-19264T (=DSM 44701T), isolated from a smear-ripened cheese.</title>
        <authorList>
            <consortium name="US DOE Joint Genome Institute (JGI-PGF)"/>
            <person name="Walter F."/>
            <person name="Albersmeier A."/>
            <person name="Kalinowski J."/>
            <person name="Ruckert C."/>
        </authorList>
    </citation>
    <scope>NUCLEOTIDE SEQUENCE</scope>
    <source>
        <strain evidence="2">JCM 10088</strain>
    </source>
</reference>
<evidence type="ECO:0000313" key="3">
    <source>
        <dbReference type="Proteomes" id="UP000610960"/>
    </source>
</evidence>
<keyword evidence="3" id="KW-1185">Reference proteome</keyword>